<evidence type="ECO:0000256" key="6">
    <source>
        <dbReference type="ARBA" id="ARBA00022692"/>
    </source>
</evidence>
<feature type="domain" description="Methyl-accepting transducer" evidence="13">
    <location>
        <begin position="269"/>
        <end position="498"/>
    </location>
</feature>
<evidence type="ECO:0000256" key="4">
    <source>
        <dbReference type="ARBA" id="ARBA00022500"/>
    </source>
</evidence>
<dbReference type="EMBL" id="WKJM01000026">
    <property type="protein sequence ID" value="MRX10952.1"/>
    <property type="molecule type" value="Genomic_DNA"/>
</dbReference>
<comment type="similarity">
    <text evidence="10">Belongs to the methyl-accepting chemotaxis (MCP) protein family.</text>
</comment>
<dbReference type="SUPFAM" id="SSF47170">
    <property type="entry name" value="Aspartate receptor, ligand-binding domain"/>
    <property type="match status" value="1"/>
</dbReference>
<organism evidence="15 16">
    <name type="scientific">Duganella alba</name>
    <dbReference type="NCBI Taxonomy" id="2666081"/>
    <lineage>
        <taxon>Bacteria</taxon>
        <taxon>Pseudomonadati</taxon>
        <taxon>Pseudomonadota</taxon>
        <taxon>Betaproteobacteria</taxon>
        <taxon>Burkholderiales</taxon>
        <taxon>Oxalobacteraceae</taxon>
        <taxon>Telluria group</taxon>
        <taxon>Duganella</taxon>
    </lineage>
</organism>
<keyword evidence="6 12" id="KW-0812">Transmembrane</keyword>
<feature type="domain" description="HAMP" evidence="14">
    <location>
        <begin position="212"/>
        <end position="264"/>
    </location>
</feature>
<dbReference type="SMART" id="SM00304">
    <property type="entry name" value="HAMP"/>
    <property type="match status" value="1"/>
</dbReference>
<keyword evidence="5" id="KW-0997">Cell inner membrane</keyword>
<dbReference type="Pfam" id="PF00015">
    <property type="entry name" value="MCPsignal"/>
    <property type="match status" value="1"/>
</dbReference>
<dbReference type="GO" id="GO:0007165">
    <property type="term" value="P:signal transduction"/>
    <property type="evidence" value="ECO:0007669"/>
    <property type="project" value="UniProtKB-KW"/>
</dbReference>
<dbReference type="GO" id="GO:0005886">
    <property type="term" value="C:plasma membrane"/>
    <property type="evidence" value="ECO:0007669"/>
    <property type="project" value="UniProtKB-SubCell"/>
</dbReference>
<comment type="subcellular location">
    <subcellularLocation>
        <location evidence="1">Cell inner membrane</location>
        <topology evidence="1">Multi-pass membrane protein</topology>
    </subcellularLocation>
</comment>
<reference evidence="15 16" key="1">
    <citation type="submission" date="2019-11" db="EMBL/GenBank/DDBJ databases">
        <title>Novel species isolated from a subtropical stream in China.</title>
        <authorList>
            <person name="Lu H."/>
        </authorList>
    </citation>
    <scope>NUCLEOTIDE SEQUENCE [LARGE SCALE GENOMIC DNA]</scope>
    <source>
        <strain evidence="15 16">FT25W</strain>
    </source>
</reference>
<evidence type="ECO:0000256" key="12">
    <source>
        <dbReference type="SAM" id="Phobius"/>
    </source>
</evidence>
<feature type="transmembrane region" description="Helical" evidence="12">
    <location>
        <begin position="191"/>
        <end position="211"/>
    </location>
</feature>
<dbReference type="InterPro" id="IPR051310">
    <property type="entry name" value="MCP_chemotaxis"/>
</dbReference>
<dbReference type="AlphaFoldDB" id="A0A6L5QNV0"/>
<keyword evidence="2" id="KW-1003">Cell membrane</keyword>
<dbReference type="Gene3D" id="1.20.120.30">
    <property type="entry name" value="Aspartate receptor, ligand-binding domain"/>
    <property type="match status" value="1"/>
</dbReference>
<dbReference type="CDD" id="cd06225">
    <property type="entry name" value="HAMP"/>
    <property type="match status" value="1"/>
</dbReference>
<keyword evidence="3" id="KW-0488">Methylation</keyword>
<dbReference type="PANTHER" id="PTHR43531">
    <property type="entry name" value="PROTEIN ICFG"/>
    <property type="match status" value="1"/>
</dbReference>
<dbReference type="FunFam" id="1.10.287.950:FF:000001">
    <property type="entry name" value="Methyl-accepting chemotaxis sensory transducer"/>
    <property type="match status" value="1"/>
</dbReference>
<keyword evidence="4" id="KW-0145">Chemotaxis</keyword>
<evidence type="ECO:0000256" key="8">
    <source>
        <dbReference type="ARBA" id="ARBA00023136"/>
    </source>
</evidence>
<dbReference type="Pfam" id="PF00672">
    <property type="entry name" value="HAMP"/>
    <property type="match status" value="1"/>
</dbReference>
<dbReference type="InterPro" id="IPR004089">
    <property type="entry name" value="MCPsignal_dom"/>
</dbReference>
<evidence type="ECO:0000256" key="9">
    <source>
        <dbReference type="ARBA" id="ARBA00023224"/>
    </source>
</evidence>
<dbReference type="PANTHER" id="PTHR43531:SF14">
    <property type="entry name" value="METHYL-ACCEPTING CHEMOTAXIS PROTEIN I-RELATED"/>
    <property type="match status" value="1"/>
</dbReference>
<name>A0A6L5QNV0_9BURK</name>
<protein>
    <submittedName>
        <fullName evidence="15">HAMP domain-containing protein</fullName>
    </submittedName>
</protein>
<dbReference type="InterPro" id="IPR003660">
    <property type="entry name" value="HAMP_dom"/>
</dbReference>
<comment type="caution">
    <text evidence="15">The sequence shown here is derived from an EMBL/GenBank/DDBJ whole genome shotgun (WGS) entry which is preliminary data.</text>
</comment>
<dbReference type="Pfam" id="PF02203">
    <property type="entry name" value="TarH"/>
    <property type="match status" value="1"/>
</dbReference>
<dbReference type="PROSITE" id="PS50111">
    <property type="entry name" value="CHEMOTAXIS_TRANSDUC_2"/>
    <property type="match status" value="1"/>
</dbReference>
<dbReference type="GO" id="GO:0004888">
    <property type="term" value="F:transmembrane signaling receptor activity"/>
    <property type="evidence" value="ECO:0007669"/>
    <property type="project" value="InterPro"/>
</dbReference>
<evidence type="ECO:0000256" key="2">
    <source>
        <dbReference type="ARBA" id="ARBA00022475"/>
    </source>
</evidence>
<evidence type="ECO:0000256" key="10">
    <source>
        <dbReference type="ARBA" id="ARBA00029447"/>
    </source>
</evidence>
<feature type="transmembrane region" description="Helical" evidence="12">
    <location>
        <begin position="12"/>
        <end position="32"/>
    </location>
</feature>
<dbReference type="InterPro" id="IPR004090">
    <property type="entry name" value="Chemotax_Me-accpt_rcpt"/>
</dbReference>
<dbReference type="InterPro" id="IPR003122">
    <property type="entry name" value="Tar_rcpt_lig-bd"/>
</dbReference>
<gene>
    <name evidence="15" type="ORF">GJ697_24320</name>
</gene>
<dbReference type="RefSeq" id="WP_154368862.1">
    <property type="nucleotide sequence ID" value="NZ_WKJM01000026.1"/>
</dbReference>
<proteinExistence type="inferred from homology"/>
<dbReference type="SUPFAM" id="SSF58104">
    <property type="entry name" value="Methyl-accepting chemotaxis protein (MCP) signaling domain"/>
    <property type="match status" value="1"/>
</dbReference>
<evidence type="ECO:0000313" key="16">
    <source>
        <dbReference type="Proteomes" id="UP000481037"/>
    </source>
</evidence>
<dbReference type="Proteomes" id="UP000481037">
    <property type="component" value="Unassembled WGS sequence"/>
</dbReference>
<dbReference type="InterPro" id="IPR035440">
    <property type="entry name" value="4HB_MCP_dom_sf"/>
</dbReference>
<accession>A0A6L5QNV0</accession>
<evidence type="ECO:0000256" key="3">
    <source>
        <dbReference type="ARBA" id="ARBA00022481"/>
    </source>
</evidence>
<keyword evidence="16" id="KW-1185">Reference proteome</keyword>
<evidence type="ECO:0000256" key="5">
    <source>
        <dbReference type="ARBA" id="ARBA00022519"/>
    </source>
</evidence>
<keyword evidence="9 11" id="KW-0807">Transducer</keyword>
<dbReference type="PRINTS" id="PR00260">
    <property type="entry name" value="CHEMTRNSDUCR"/>
</dbReference>
<dbReference type="Gene3D" id="1.10.287.950">
    <property type="entry name" value="Methyl-accepting chemotaxis protein"/>
    <property type="match status" value="1"/>
</dbReference>
<evidence type="ECO:0000313" key="15">
    <source>
        <dbReference type="EMBL" id="MRX10952.1"/>
    </source>
</evidence>
<dbReference type="GO" id="GO:0006935">
    <property type="term" value="P:chemotaxis"/>
    <property type="evidence" value="ECO:0007669"/>
    <property type="project" value="UniProtKB-KW"/>
</dbReference>
<evidence type="ECO:0000256" key="11">
    <source>
        <dbReference type="PROSITE-ProRule" id="PRU00284"/>
    </source>
</evidence>
<dbReference type="CDD" id="cd11386">
    <property type="entry name" value="MCP_signal"/>
    <property type="match status" value="1"/>
</dbReference>
<keyword evidence="8 12" id="KW-0472">Membrane</keyword>
<sequence>MFASITIKMRLIATMAILGLVVLAAGGVSLWGMHKANASLDMVYTNQLASAINLGSMKNYLGRARFAIDRAQFRPDAADVPQSLSKAEEFIHLADQEWQSYMALPLDPGERDLARAVGASRDAYVNEGLQRVTRALLDKRPADAEQLIFNQLASRFVAFDNAWNKLQEYQLTLARERYDASQAFYDRFRTAFSLALLLMAMFITSVSIVLLKAIMQPVAQAIHHFGHIAEGNLAEAIDIRRRDEMGALLQGLDRMQQQLLTTVRTVRDGSTSIAQAASEISAGNQDLSDRTEKQAASLEETAASLEQLTSTVRQNAENARHANRLVTDAAREARQGGALVSQVVDTMSGIEQSSRRIVDIIAVIDGIAFQTNILALNAAVEAARAGEQGRGFAVVASEVRNLAQRAASAAREIKGLIEQSVRQVANGTAQVAQAGASVHGMVASVARVTDIMAEIMVASDEQSAGIHQINDAVAQMDAVTQQNAALVEQASAAAGALEAQAGTLDRLVSGFRLGPGSSSADGRYALAMRPATP</sequence>
<evidence type="ECO:0000256" key="1">
    <source>
        <dbReference type="ARBA" id="ARBA00004429"/>
    </source>
</evidence>
<evidence type="ECO:0000259" key="14">
    <source>
        <dbReference type="PROSITE" id="PS50885"/>
    </source>
</evidence>
<dbReference type="PROSITE" id="PS50885">
    <property type="entry name" value="HAMP"/>
    <property type="match status" value="1"/>
</dbReference>
<evidence type="ECO:0000256" key="7">
    <source>
        <dbReference type="ARBA" id="ARBA00022989"/>
    </source>
</evidence>
<keyword evidence="7 12" id="KW-1133">Transmembrane helix</keyword>
<dbReference type="SMART" id="SM00283">
    <property type="entry name" value="MA"/>
    <property type="match status" value="1"/>
</dbReference>
<evidence type="ECO:0000259" key="13">
    <source>
        <dbReference type="PROSITE" id="PS50111"/>
    </source>
</evidence>